<dbReference type="OrthoDB" id="1956031at2"/>
<sequence>MKNKDRLKGFFSGVIFSVIIGAFTLGVTVFAAPVESKLSVIYDNIKIYVDGALFQPKDTNGKDIQPFISKGVTYLPVAAISKALGKDVSWDGKSKSVYIGLQPDSKAKEVTVSNVTELFDALGPNKHIKLKPGTYDISDLNPKSKNANIYWESVYDGNELILNGINNLTLEGLGDKPVELVVEPRYANVLTFKNSRKISVKNIKAGHTIEKGECVGGVFNFDSSKDVDISKSILYGCGTYGIIANNSENLKLTDSTIEECTYGAMTIYNCKNFAFTNSIIRKCENFSLIDISSSTNITYDKCEISDNTSSDVLAVNLSDGIKFTNCKFKNNSSFDPKLFPNVDFTGTTFQ</sequence>
<reference evidence="3" key="2">
    <citation type="submission" date="2011-01" db="EMBL/GenBank/DDBJ databases">
        <title>The Non-contiguous Finished genome of Clostridium papyrosolvens.</title>
        <authorList>
            <person name="Lucas S."/>
            <person name="Copeland A."/>
            <person name="Lapidus A."/>
            <person name="Cheng J.-F."/>
            <person name="Goodwin L."/>
            <person name="Pitluck S."/>
            <person name="Misra M."/>
            <person name="Chertkov O."/>
            <person name="Detter J.C."/>
            <person name="Han C."/>
            <person name="Tapia R."/>
            <person name="Land M."/>
            <person name="Hauser L."/>
            <person name="Kyrpides N."/>
            <person name="Ivanova N."/>
            <person name="Pagani I."/>
            <person name="Mouttaki H."/>
            <person name="He Z."/>
            <person name="Zhou J."/>
            <person name="Hemme C.L."/>
            <person name="Woyke T."/>
        </authorList>
    </citation>
    <scope>NUCLEOTIDE SEQUENCE [LARGE SCALE GENOMIC DNA]</scope>
    <source>
        <strain evidence="3">DSM 2782</strain>
    </source>
</reference>
<dbReference type="SUPFAM" id="SSF55383">
    <property type="entry name" value="Copper amine oxidase, domain N"/>
    <property type="match status" value="1"/>
</dbReference>
<comment type="caution">
    <text evidence="3">The sequence shown here is derived from an EMBL/GenBank/DDBJ whole genome shotgun (WGS) entry which is preliminary data.</text>
</comment>
<dbReference type="STRING" id="588581.Cpap_2754"/>
<proteinExistence type="predicted"/>
<dbReference type="Pfam" id="PF07833">
    <property type="entry name" value="Cu_amine_oxidN1"/>
    <property type="match status" value="1"/>
</dbReference>
<evidence type="ECO:0000259" key="2">
    <source>
        <dbReference type="Pfam" id="PF13229"/>
    </source>
</evidence>
<name>F1TBP6_9FIRM</name>
<keyword evidence="4" id="KW-1185">Reference proteome</keyword>
<dbReference type="InterPro" id="IPR012854">
    <property type="entry name" value="Cu_amine_oxidase-like_N"/>
</dbReference>
<evidence type="ECO:0000313" key="4">
    <source>
        <dbReference type="Proteomes" id="UP000003860"/>
    </source>
</evidence>
<dbReference type="SUPFAM" id="SSF51126">
    <property type="entry name" value="Pectin lyase-like"/>
    <property type="match status" value="1"/>
</dbReference>
<dbReference type="InterPro" id="IPR012334">
    <property type="entry name" value="Pectin_lyas_fold"/>
</dbReference>
<dbReference type="InterPro" id="IPR011050">
    <property type="entry name" value="Pectin_lyase_fold/virulence"/>
</dbReference>
<feature type="domain" description="Right handed beta helix" evidence="2">
    <location>
        <begin position="220"/>
        <end position="332"/>
    </location>
</feature>
<dbReference type="Proteomes" id="UP000003860">
    <property type="component" value="Unassembled WGS sequence"/>
</dbReference>
<organism evidence="3 4">
    <name type="scientific">Ruminiclostridium papyrosolvens DSM 2782</name>
    <dbReference type="NCBI Taxonomy" id="588581"/>
    <lineage>
        <taxon>Bacteria</taxon>
        <taxon>Bacillati</taxon>
        <taxon>Bacillota</taxon>
        <taxon>Clostridia</taxon>
        <taxon>Eubacteriales</taxon>
        <taxon>Oscillospiraceae</taxon>
        <taxon>Ruminiclostridium</taxon>
    </lineage>
</organism>
<feature type="domain" description="Copper amine oxidase-like N-terminal" evidence="1">
    <location>
        <begin position="63"/>
        <end position="100"/>
    </location>
</feature>
<dbReference type="Gene3D" id="2.160.20.10">
    <property type="entry name" value="Single-stranded right-handed beta-helix, Pectin lyase-like"/>
    <property type="match status" value="1"/>
</dbReference>
<evidence type="ECO:0000259" key="1">
    <source>
        <dbReference type="Pfam" id="PF07833"/>
    </source>
</evidence>
<dbReference type="SMART" id="SM00710">
    <property type="entry name" value="PbH1"/>
    <property type="match status" value="3"/>
</dbReference>
<dbReference type="RefSeq" id="WP_004618898.1">
    <property type="nucleotide sequence ID" value="NZ_ACXX02000005.1"/>
</dbReference>
<dbReference type="InterPro" id="IPR006626">
    <property type="entry name" value="PbH1"/>
</dbReference>
<dbReference type="EMBL" id="ACXX02000005">
    <property type="protein sequence ID" value="EGD48067.1"/>
    <property type="molecule type" value="Genomic_DNA"/>
</dbReference>
<protein>
    <submittedName>
        <fullName evidence="3">Copper amine oxidase-like domain-containing protein</fullName>
    </submittedName>
</protein>
<dbReference type="Pfam" id="PF13229">
    <property type="entry name" value="Beta_helix"/>
    <property type="match status" value="1"/>
</dbReference>
<dbReference type="eggNOG" id="COG0760">
    <property type="taxonomic scope" value="Bacteria"/>
</dbReference>
<dbReference type="AlphaFoldDB" id="F1TBP6"/>
<evidence type="ECO:0000313" key="3">
    <source>
        <dbReference type="EMBL" id="EGD48067.1"/>
    </source>
</evidence>
<accession>F1TBP6</accession>
<dbReference type="InterPro" id="IPR036582">
    <property type="entry name" value="Mao_N_sf"/>
</dbReference>
<dbReference type="InterPro" id="IPR039448">
    <property type="entry name" value="Beta_helix"/>
</dbReference>
<reference evidence="3" key="1">
    <citation type="submission" date="2009-07" db="EMBL/GenBank/DDBJ databases">
        <authorList>
            <consortium name="US DOE Joint Genome Institute (JGI-PGF)"/>
            <person name="Lucas S."/>
            <person name="Copeland A."/>
            <person name="Lapidus A."/>
            <person name="Glavina del Rio T."/>
            <person name="Tice H."/>
            <person name="Bruce D."/>
            <person name="Goodwin L."/>
            <person name="Pitluck S."/>
            <person name="Larimer F."/>
            <person name="Land M.L."/>
            <person name="Mouttaki H."/>
            <person name="He Z."/>
            <person name="Zhou J."/>
            <person name="Hemme C.L."/>
        </authorList>
    </citation>
    <scope>NUCLEOTIDE SEQUENCE</scope>
    <source>
        <strain evidence="3">DSM 2782</strain>
    </source>
</reference>
<gene>
    <name evidence="3" type="ORF">Cpap_2754</name>
</gene>